<gene>
    <name evidence="8" type="ORF">LGLO00237_LOCUS35911</name>
</gene>
<evidence type="ECO:0000313" key="8">
    <source>
        <dbReference type="EMBL" id="CAE0684123.1"/>
    </source>
</evidence>
<dbReference type="InterPro" id="IPR009294">
    <property type="entry name" value="Aph-1"/>
</dbReference>
<keyword evidence="5 7" id="KW-1133">Transmembrane helix</keyword>
<comment type="subcellular location">
    <subcellularLocation>
        <location evidence="1">Membrane</location>
        <topology evidence="1">Multi-pass membrane protein</topology>
    </subcellularLocation>
</comment>
<dbReference type="GO" id="GO:0007219">
    <property type="term" value="P:Notch signaling pathway"/>
    <property type="evidence" value="ECO:0007669"/>
    <property type="project" value="UniProtKB-KW"/>
</dbReference>
<name>A0A7S3ZIA4_9EUKA</name>
<evidence type="ECO:0000256" key="3">
    <source>
        <dbReference type="ARBA" id="ARBA00022692"/>
    </source>
</evidence>
<evidence type="ECO:0000256" key="1">
    <source>
        <dbReference type="ARBA" id="ARBA00004141"/>
    </source>
</evidence>
<proteinExistence type="inferred from homology"/>
<dbReference type="GO" id="GO:0016485">
    <property type="term" value="P:protein processing"/>
    <property type="evidence" value="ECO:0007669"/>
    <property type="project" value="InterPro"/>
</dbReference>
<keyword evidence="4" id="KW-0914">Notch signaling pathway</keyword>
<keyword evidence="6 7" id="KW-0472">Membrane</keyword>
<dbReference type="PANTHER" id="PTHR12889">
    <property type="entry name" value="GAMMA-SECRETASE SUBUNIT APH-1"/>
    <property type="match status" value="1"/>
</dbReference>
<evidence type="ECO:0000256" key="6">
    <source>
        <dbReference type="ARBA" id="ARBA00023136"/>
    </source>
</evidence>
<accession>A0A7S3ZIA4</accession>
<evidence type="ECO:0000256" key="2">
    <source>
        <dbReference type="ARBA" id="ARBA00005577"/>
    </source>
</evidence>
<keyword evidence="3 7" id="KW-0812">Transmembrane</keyword>
<feature type="transmembrane region" description="Helical" evidence="7">
    <location>
        <begin position="145"/>
        <end position="167"/>
    </location>
</feature>
<dbReference type="GO" id="GO:0016020">
    <property type="term" value="C:membrane"/>
    <property type="evidence" value="ECO:0007669"/>
    <property type="project" value="UniProtKB-SubCell"/>
</dbReference>
<evidence type="ECO:0000256" key="7">
    <source>
        <dbReference type="SAM" id="Phobius"/>
    </source>
</evidence>
<reference evidence="8" key="1">
    <citation type="submission" date="2021-01" db="EMBL/GenBank/DDBJ databases">
        <authorList>
            <person name="Corre E."/>
            <person name="Pelletier E."/>
            <person name="Niang G."/>
            <person name="Scheremetjew M."/>
            <person name="Finn R."/>
            <person name="Kale V."/>
            <person name="Holt S."/>
            <person name="Cochrane G."/>
            <person name="Meng A."/>
            <person name="Brown T."/>
            <person name="Cohen L."/>
        </authorList>
    </citation>
    <scope>NUCLEOTIDE SEQUENCE</scope>
    <source>
        <strain evidence="8">CCCM811</strain>
    </source>
</reference>
<evidence type="ECO:0000256" key="5">
    <source>
        <dbReference type="ARBA" id="ARBA00022989"/>
    </source>
</evidence>
<comment type="similarity">
    <text evidence="2">Belongs to the APH-1 family.</text>
</comment>
<dbReference type="EMBL" id="HBIV01052371">
    <property type="protein sequence ID" value="CAE0684123.1"/>
    <property type="molecule type" value="Transcribed_RNA"/>
</dbReference>
<dbReference type="AlphaFoldDB" id="A0A7S3ZIA4"/>
<feature type="transmembrane region" description="Helical" evidence="7">
    <location>
        <begin position="36"/>
        <end position="54"/>
    </location>
</feature>
<feature type="transmembrane region" description="Helical" evidence="7">
    <location>
        <begin position="102"/>
        <end position="124"/>
    </location>
</feature>
<organism evidence="8">
    <name type="scientific">Lotharella globosa</name>
    <dbReference type="NCBI Taxonomy" id="91324"/>
    <lineage>
        <taxon>Eukaryota</taxon>
        <taxon>Sar</taxon>
        <taxon>Rhizaria</taxon>
        <taxon>Cercozoa</taxon>
        <taxon>Chlorarachniophyceae</taxon>
        <taxon>Lotharella</taxon>
    </lineage>
</organism>
<protein>
    <submittedName>
        <fullName evidence="8">Uncharacterized protein</fullName>
    </submittedName>
</protein>
<sequence length="186" mass="20366">MQIGHLIVAFGPAIACLLLISHQPQAIILALSSSFFFLMGQVCASIVWISLVPLRSITPFQLVVRVIVLELTRYVYYRLYEAAELSFTVMTPSVSIYPLQDISSSIVSGMGFGLMHTVTLYGILLSYSTGDATLFSPRCEQMSAFTLAAWLSLAFNALHVLLMILAFDGSVNNTHHTRGLSDVITS</sequence>
<evidence type="ECO:0000256" key="4">
    <source>
        <dbReference type="ARBA" id="ARBA00022976"/>
    </source>
</evidence>
<dbReference type="Pfam" id="PF06105">
    <property type="entry name" value="Aph-1"/>
    <property type="match status" value="1"/>
</dbReference>